<dbReference type="STRING" id="1454001.AW08_01375"/>
<dbReference type="InterPro" id="IPR050625">
    <property type="entry name" value="ParA/MinD_ATPase"/>
</dbReference>
<evidence type="ECO:0000313" key="4">
    <source>
        <dbReference type="EMBL" id="EXI68157.1"/>
    </source>
</evidence>
<dbReference type="GO" id="GO:0009898">
    <property type="term" value="C:cytoplasmic side of plasma membrane"/>
    <property type="evidence" value="ECO:0007669"/>
    <property type="project" value="TreeGrafter"/>
</dbReference>
<dbReference type="InterPro" id="IPR027417">
    <property type="entry name" value="P-loop_NTPase"/>
</dbReference>
<keyword evidence="1" id="KW-0547">Nucleotide-binding</keyword>
<dbReference type="PANTHER" id="PTHR43384">
    <property type="entry name" value="SEPTUM SITE-DETERMINING PROTEIN MIND HOMOLOG, CHLOROPLASTIC-RELATED"/>
    <property type="match status" value="1"/>
</dbReference>
<dbReference type="EMBL" id="JFAX01000006">
    <property type="protein sequence ID" value="EXI68157.1"/>
    <property type="molecule type" value="Genomic_DNA"/>
</dbReference>
<comment type="caution">
    <text evidence="4">The sequence shown here is derived from an EMBL/GenBank/DDBJ whole genome shotgun (WGS) entry which is preliminary data.</text>
</comment>
<protein>
    <submittedName>
        <fullName evidence="4">Flagellum site-determining protein YlxH</fullName>
    </submittedName>
</protein>
<dbReference type="GO" id="GO:0005829">
    <property type="term" value="C:cytosol"/>
    <property type="evidence" value="ECO:0007669"/>
    <property type="project" value="TreeGrafter"/>
</dbReference>
<dbReference type="PANTHER" id="PTHR43384:SF4">
    <property type="entry name" value="CELLULOSE BIOSYNTHESIS PROTEIN BCSQ-RELATED"/>
    <property type="match status" value="1"/>
</dbReference>
<evidence type="ECO:0000256" key="1">
    <source>
        <dbReference type="ARBA" id="ARBA00022741"/>
    </source>
</evidence>
<proteinExistence type="predicted"/>
<feature type="domain" description="CobQ/CobB/MinD/ParA nucleotide binding" evidence="3">
    <location>
        <begin position="24"/>
        <end position="230"/>
    </location>
</feature>
<dbReference type="Proteomes" id="UP000020218">
    <property type="component" value="Unassembled WGS sequence"/>
</dbReference>
<gene>
    <name evidence="4" type="primary">ylxH_2</name>
    <name evidence="4" type="ORF">AW08_01375</name>
</gene>
<sequence>MADFRGDQATGLRRLLGHPQLRSISFTAGGAGVGQSTAVANLAASLARVGREVLVIDEHADVGVASFFGAFVANDLQQVISHEKRLEDVLVQVAPGIRVLPVARVVGQLGSLGEREQRTLVTCLAGLLPPADVVLVDSSLDHPLGFSPLGLAAQETVVVVAAEAAAITEAYALIKKVSLGYAHRRFRILLNRVRSEVEALAIHDNMARVTDSRRLARLEYAGWVPLDGQLRQASRLCQPVAALFPEAPAARAYAMLAEQVLEWPPGNDERGGLEHFVQLLLHLSQRIHATAIYA</sequence>
<evidence type="ECO:0000259" key="3">
    <source>
        <dbReference type="Pfam" id="PF01656"/>
    </source>
</evidence>
<dbReference type="PATRIC" id="fig|1454001.3.peg.1425"/>
<reference evidence="4" key="1">
    <citation type="submission" date="2014-02" db="EMBL/GenBank/DDBJ databases">
        <title>Expanding our view of genomic diversity in Candidatus Accumulibacter clades.</title>
        <authorList>
            <person name="Skennerton C.T."/>
            <person name="Barr J.J."/>
            <person name="Slater F.R."/>
            <person name="Bond P.L."/>
            <person name="Tyson G.W."/>
        </authorList>
    </citation>
    <scope>NUCLEOTIDE SEQUENCE [LARGE SCALE GENOMIC DNA]</scope>
</reference>
<dbReference type="Pfam" id="PF01656">
    <property type="entry name" value="CbiA"/>
    <property type="match status" value="1"/>
</dbReference>
<dbReference type="InterPro" id="IPR002586">
    <property type="entry name" value="CobQ/CobB/MinD/ParA_Nub-bd_dom"/>
</dbReference>
<dbReference type="GO" id="GO:0051782">
    <property type="term" value="P:negative regulation of cell division"/>
    <property type="evidence" value="ECO:0007669"/>
    <property type="project" value="TreeGrafter"/>
</dbReference>
<keyword evidence="5" id="KW-1185">Reference proteome</keyword>
<dbReference type="GO" id="GO:0016887">
    <property type="term" value="F:ATP hydrolysis activity"/>
    <property type="evidence" value="ECO:0007669"/>
    <property type="project" value="TreeGrafter"/>
</dbReference>
<dbReference type="SUPFAM" id="SSF52540">
    <property type="entry name" value="P-loop containing nucleoside triphosphate hydrolases"/>
    <property type="match status" value="1"/>
</dbReference>
<accession>A0A011NU79</accession>
<dbReference type="AlphaFoldDB" id="A0A011NU79"/>
<organism evidence="4 5">
    <name type="scientific">Candidatus Accumulibacter adjunctus</name>
    <dbReference type="NCBI Taxonomy" id="1454001"/>
    <lineage>
        <taxon>Bacteria</taxon>
        <taxon>Pseudomonadati</taxon>
        <taxon>Pseudomonadota</taxon>
        <taxon>Betaproteobacteria</taxon>
        <taxon>Candidatus Accumulibacter</taxon>
    </lineage>
</organism>
<name>A0A011NU79_9PROT</name>
<dbReference type="GO" id="GO:0005524">
    <property type="term" value="F:ATP binding"/>
    <property type="evidence" value="ECO:0007669"/>
    <property type="project" value="UniProtKB-KW"/>
</dbReference>
<keyword evidence="2" id="KW-0067">ATP-binding</keyword>
<dbReference type="Gene3D" id="3.40.50.300">
    <property type="entry name" value="P-loop containing nucleotide triphosphate hydrolases"/>
    <property type="match status" value="1"/>
</dbReference>
<evidence type="ECO:0000313" key="5">
    <source>
        <dbReference type="Proteomes" id="UP000020218"/>
    </source>
</evidence>
<evidence type="ECO:0000256" key="2">
    <source>
        <dbReference type="ARBA" id="ARBA00022840"/>
    </source>
</evidence>